<dbReference type="PATRIC" id="fig|1492738.3.peg.1738"/>
<comment type="caution">
    <text evidence="2">The sequence shown here is derived from an EMBL/GenBank/DDBJ whole genome shotgun (WGS) entry which is preliminary data.</text>
</comment>
<organism evidence="2 3">
    <name type="scientific">Flavobacterium seoulense</name>
    <dbReference type="NCBI Taxonomy" id="1492738"/>
    <lineage>
        <taxon>Bacteria</taxon>
        <taxon>Pseudomonadati</taxon>
        <taxon>Bacteroidota</taxon>
        <taxon>Flavobacteriia</taxon>
        <taxon>Flavobacteriales</taxon>
        <taxon>Flavobacteriaceae</taxon>
        <taxon>Flavobacterium</taxon>
    </lineage>
</organism>
<dbReference type="EMBL" id="JNCA01000016">
    <property type="protein sequence ID" value="KDN55159.1"/>
    <property type="molecule type" value="Genomic_DNA"/>
</dbReference>
<protein>
    <submittedName>
        <fullName evidence="2">Uracil-DNA glycosylase</fullName>
    </submittedName>
</protein>
<dbReference type="Proteomes" id="UP000027064">
    <property type="component" value="Unassembled WGS sequence"/>
</dbReference>
<sequence length="255" mass="30572">MTLLSYDSTFEGFLTAIFEIYEFKYSSPKIIKAENNQQYLFASSIEIITDNVKSDRVIKKLNSQLGAEGVRNLIYTFLSEKENVEDLLFDVINYSVENPGVNVLKNYSRDSVLQIAQITKSVGREKHRMEAFIRFEQLKDGIYFAKIDPDFDVLTLIIRHFKNRYQDQKWLIYDLRRKYGVYYDLNDVEIVSMDLDIKSLNDKNNQVFSETELNYQKLWWEYFDHTNIKERKNSKLHLQHVPKRYWKYLTEKKIF</sequence>
<evidence type="ECO:0000313" key="3">
    <source>
        <dbReference type="Proteomes" id="UP000027064"/>
    </source>
</evidence>
<dbReference type="InterPro" id="IPR023875">
    <property type="entry name" value="DNA_repair_put"/>
</dbReference>
<accession>A0A066WW19</accession>
<evidence type="ECO:0000313" key="2">
    <source>
        <dbReference type="EMBL" id="KDN55159.1"/>
    </source>
</evidence>
<name>A0A066WW19_9FLAO</name>
<dbReference type="AlphaFoldDB" id="A0A066WW19"/>
<reference evidence="2 3" key="1">
    <citation type="submission" date="2014-05" db="EMBL/GenBank/DDBJ databases">
        <title>Genome Sequence of Flavobacterium sp. EM1321.</title>
        <authorList>
            <person name="Shin S.-K."/>
            <person name="Yi H."/>
        </authorList>
    </citation>
    <scope>NUCLEOTIDE SEQUENCE [LARGE SCALE GENOMIC DNA]</scope>
    <source>
        <strain evidence="2 3">EM1321</strain>
    </source>
</reference>
<feature type="domain" description="DUF4130" evidence="1">
    <location>
        <begin position="83"/>
        <end position="251"/>
    </location>
</feature>
<dbReference type="STRING" id="1492738.FEM21_17500"/>
<evidence type="ECO:0000259" key="1">
    <source>
        <dbReference type="Pfam" id="PF13566"/>
    </source>
</evidence>
<dbReference type="Pfam" id="PF13566">
    <property type="entry name" value="DUF4130"/>
    <property type="match status" value="1"/>
</dbReference>
<dbReference type="InterPro" id="IPR025404">
    <property type="entry name" value="DUF4130"/>
</dbReference>
<dbReference type="NCBIfam" id="TIGR03915">
    <property type="entry name" value="SAM_7_link_chp"/>
    <property type="match status" value="1"/>
</dbReference>
<proteinExistence type="predicted"/>
<dbReference type="eggNOG" id="COG1573">
    <property type="taxonomic scope" value="Bacteria"/>
</dbReference>
<dbReference type="OrthoDB" id="5290748at2"/>
<keyword evidence="3" id="KW-1185">Reference proteome</keyword>
<gene>
    <name evidence="2" type="ORF">FEM21_17500</name>
</gene>